<accession>A0ABQ3HPK9</accession>
<evidence type="ECO:0000259" key="8">
    <source>
        <dbReference type="Pfam" id="PF00999"/>
    </source>
</evidence>
<evidence type="ECO:0000313" key="11">
    <source>
        <dbReference type="Proteomes" id="UP000597341"/>
    </source>
</evidence>
<sequence>MGASLVTCRHPVRSRYGHRPGSAPRVAPDPAVGGAVTLNLVLMLSLAAVGGLLAHAVRLPPMVGFLGAGFVLAGTGVDRTPALDAVADLGVVLLLFAIGLKLDVRVLGRREVLGVSVVHAVLTGVLALTLLAGAGAVGVGLLADAEPADLVLVALALSFSSTVVAVKVLEEHNATRALHGRTTIGILVVQDLVAVVLMSAVGGEAPHWWAPALLLLVPASWPARRLLDRLDHGELLTLVGVGLAVVPGYALFDAAGLGGDVGALAVGLLLSPSGRAEELAKSVFSVKELLLVAFFLSVGLNGAPDASGIVLALALVALVPVKTALYGVLLRASGFRVRTATRSALSLASFSEFALIVVAAGVAAGGLAPDWLVVVSTAVAVSFVVTTVASAAVDRVSTVVTRRVPDPARLHPEEQPVDLRHADALVLGMGRLGRAATRRLVDEYGLRVTGVDSDSARAGDLFAEGLHVVEGDATDPLFWARVTDEGTVRLVLLAMPFHGSNLAALEQLQRSGFGGSVTAVTRYDEEISQLVERAAVVGLYDAAGAELADRAVRTAGPGLS</sequence>
<dbReference type="EMBL" id="BNAD01000011">
    <property type="protein sequence ID" value="GHE18562.1"/>
    <property type="molecule type" value="Genomic_DNA"/>
</dbReference>
<keyword evidence="5 7" id="KW-1133">Transmembrane helix</keyword>
<evidence type="ECO:0000256" key="5">
    <source>
        <dbReference type="ARBA" id="ARBA00022989"/>
    </source>
</evidence>
<dbReference type="Gene3D" id="1.20.1530.20">
    <property type="match status" value="1"/>
</dbReference>
<comment type="similarity">
    <text evidence="2">Belongs to the monovalent cation:proton antiporter 2 (CPA2) transporter (TC 2.A.37) family.</text>
</comment>
<proteinExistence type="inferred from homology"/>
<feature type="transmembrane region" description="Helical" evidence="7">
    <location>
        <begin position="31"/>
        <end position="52"/>
    </location>
</feature>
<gene>
    <name evidence="10" type="ORF">GCM10011376_31720</name>
</gene>
<dbReference type="SUPFAM" id="SSF51735">
    <property type="entry name" value="NAD(P)-binding Rossmann-fold domains"/>
    <property type="match status" value="1"/>
</dbReference>
<dbReference type="PANTHER" id="PTHR42751">
    <property type="entry name" value="SODIUM/HYDROGEN EXCHANGER FAMILY/TRKA DOMAIN PROTEIN"/>
    <property type="match status" value="1"/>
</dbReference>
<comment type="caution">
    <text evidence="10">The sequence shown here is derived from an EMBL/GenBank/DDBJ whole genome shotgun (WGS) entry which is preliminary data.</text>
</comment>
<dbReference type="InterPro" id="IPR006153">
    <property type="entry name" value="Cation/H_exchanger_TM"/>
</dbReference>
<evidence type="ECO:0000259" key="9">
    <source>
        <dbReference type="Pfam" id="PF02254"/>
    </source>
</evidence>
<reference evidence="11" key="1">
    <citation type="journal article" date="2019" name="Int. J. Syst. Evol. Microbiol.">
        <title>The Global Catalogue of Microorganisms (GCM) 10K type strain sequencing project: providing services to taxonomists for standard genome sequencing and annotation.</title>
        <authorList>
            <consortium name="The Broad Institute Genomics Platform"/>
            <consortium name="The Broad Institute Genome Sequencing Center for Infectious Disease"/>
            <person name="Wu L."/>
            <person name="Ma J."/>
        </authorList>
    </citation>
    <scope>NUCLEOTIDE SEQUENCE [LARGE SCALE GENOMIC DNA]</scope>
    <source>
        <strain evidence="11">CGMCC 1.12791</strain>
    </source>
</reference>
<feature type="domain" description="RCK N-terminal" evidence="9">
    <location>
        <begin position="425"/>
        <end position="530"/>
    </location>
</feature>
<feature type="domain" description="Cation/H+ exchanger transmembrane" evidence="8">
    <location>
        <begin position="46"/>
        <end position="388"/>
    </location>
</feature>
<feature type="transmembrane region" description="Helical" evidence="7">
    <location>
        <begin position="309"/>
        <end position="332"/>
    </location>
</feature>
<feature type="transmembrane region" description="Helical" evidence="7">
    <location>
        <begin position="344"/>
        <end position="365"/>
    </location>
</feature>
<organism evidence="10 11">
    <name type="scientific">Nocardioides flavus</name>
    <name type="common">ex Wang et al. 2016</name>
    <dbReference type="NCBI Taxonomy" id="2058780"/>
    <lineage>
        <taxon>Bacteria</taxon>
        <taxon>Bacillati</taxon>
        <taxon>Actinomycetota</taxon>
        <taxon>Actinomycetes</taxon>
        <taxon>Propionibacteriales</taxon>
        <taxon>Nocardioidaceae</taxon>
        <taxon>Nocardioides</taxon>
    </lineage>
</organism>
<keyword evidence="6 7" id="KW-0472">Membrane</keyword>
<feature type="transmembrane region" description="Helical" evidence="7">
    <location>
        <begin position="371"/>
        <end position="393"/>
    </location>
</feature>
<evidence type="ECO:0000256" key="3">
    <source>
        <dbReference type="ARBA" id="ARBA00022448"/>
    </source>
</evidence>
<keyword evidence="11" id="KW-1185">Reference proteome</keyword>
<feature type="transmembrane region" description="Helical" evidence="7">
    <location>
        <begin position="150"/>
        <end position="169"/>
    </location>
</feature>
<dbReference type="PANTHER" id="PTHR42751:SF1">
    <property type="entry name" value="CATION_PROTON ANTIPORTER YBAL-RELATED"/>
    <property type="match status" value="1"/>
</dbReference>
<evidence type="ECO:0000256" key="6">
    <source>
        <dbReference type="ARBA" id="ARBA00023136"/>
    </source>
</evidence>
<evidence type="ECO:0000256" key="7">
    <source>
        <dbReference type="SAM" id="Phobius"/>
    </source>
</evidence>
<feature type="transmembrane region" description="Helical" evidence="7">
    <location>
        <begin position="82"/>
        <end position="100"/>
    </location>
</feature>
<dbReference type="Proteomes" id="UP000597341">
    <property type="component" value="Unassembled WGS sequence"/>
</dbReference>
<evidence type="ECO:0000313" key="10">
    <source>
        <dbReference type="EMBL" id="GHE18562.1"/>
    </source>
</evidence>
<feature type="transmembrane region" description="Helical" evidence="7">
    <location>
        <begin position="235"/>
        <end position="252"/>
    </location>
</feature>
<feature type="transmembrane region" description="Helical" evidence="7">
    <location>
        <begin position="181"/>
        <end position="201"/>
    </location>
</feature>
<evidence type="ECO:0000256" key="1">
    <source>
        <dbReference type="ARBA" id="ARBA00004141"/>
    </source>
</evidence>
<dbReference type="Pfam" id="PF00999">
    <property type="entry name" value="Na_H_Exchanger"/>
    <property type="match status" value="1"/>
</dbReference>
<keyword evidence="3" id="KW-0813">Transport</keyword>
<feature type="transmembrane region" description="Helical" evidence="7">
    <location>
        <begin position="59"/>
        <end position="76"/>
    </location>
</feature>
<protein>
    <submittedName>
        <fullName evidence="10">Potassium transporter Kef</fullName>
    </submittedName>
</protein>
<dbReference type="Pfam" id="PF02254">
    <property type="entry name" value="TrkA_N"/>
    <property type="match status" value="1"/>
</dbReference>
<name>A0ABQ3HPK9_9ACTN</name>
<dbReference type="InterPro" id="IPR036291">
    <property type="entry name" value="NAD(P)-bd_dom_sf"/>
</dbReference>
<feature type="transmembrane region" description="Helical" evidence="7">
    <location>
        <begin position="112"/>
        <end position="138"/>
    </location>
</feature>
<feature type="transmembrane region" description="Helical" evidence="7">
    <location>
        <begin position="207"/>
        <end position="223"/>
    </location>
</feature>
<evidence type="ECO:0000256" key="4">
    <source>
        <dbReference type="ARBA" id="ARBA00022692"/>
    </source>
</evidence>
<dbReference type="InterPro" id="IPR003148">
    <property type="entry name" value="RCK_N"/>
</dbReference>
<comment type="subcellular location">
    <subcellularLocation>
        <location evidence="1">Membrane</location>
        <topology evidence="1">Multi-pass membrane protein</topology>
    </subcellularLocation>
</comment>
<dbReference type="InterPro" id="IPR038770">
    <property type="entry name" value="Na+/solute_symporter_sf"/>
</dbReference>
<keyword evidence="4 7" id="KW-0812">Transmembrane</keyword>
<dbReference type="Gene3D" id="3.40.50.720">
    <property type="entry name" value="NAD(P)-binding Rossmann-like Domain"/>
    <property type="match status" value="1"/>
</dbReference>
<evidence type="ECO:0000256" key="2">
    <source>
        <dbReference type="ARBA" id="ARBA00005551"/>
    </source>
</evidence>